<organism evidence="2 3">
    <name type="scientific">Oxalicibacterium flavum</name>
    <dbReference type="NCBI Taxonomy" id="179467"/>
    <lineage>
        <taxon>Bacteria</taxon>
        <taxon>Pseudomonadati</taxon>
        <taxon>Pseudomonadota</taxon>
        <taxon>Betaproteobacteria</taxon>
        <taxon>Burkholderiales</taxon>
        <taxon>Oxalobacteraceae</taxon>
        <taxon>Oxalicibacterium</taxon>
    </lineage>
</organism>
<reference evidence="2" key="2">
    <citation type="submission" date="2020-09" db="EMBL/GenBank/DDBJ databases">
        <authorList>
            <person name="Sun Q."/>
            <person name="Sedlacek I."/>
        </authorList>
    </citation>
    <scope>NUCLEOTIDE SEQUENCE</scope>
    <source>
        <strain evidence="2">CCM 7086</strain>
    </source>
</reference>
<comment type="caution">
    <text evidence="2">The sequence shown here is derived from an EMBL/GenBank/DDBJ whole genome shotgun (WGS) entry which is preliminary data.</text>
</comment>
<evidence type="ECO:0000313" key="3">
    <source>
        <dbReference type="Proteomes" id="UP000620266"/>
    </source>
</evidence>
<protein>
    <submittedName>
        <fullName evidence="2">Uncharacterized protein</fullName>
    </submittedName>
</protein>
<name>A0A8J2UK31_9BURK</name>
<dbReference type="Proteomes" id="UP000620266">
    <property type="component" value="Unassembled WGS sequence"/>
</dbReference>
<accession>A0A8J2UK31</accession>
<keyword evidence="3" id="KW-1185">Reference proteome</keyword>
<feature type="compositionally biased region" description="Pro residues" evidence="1">
    <location>
        <begin position="28"/>
        <end position="54"/>
    </location>
</feature>
<evidence type="ECO:0000256" key="1">
    <source>
        <dbReference type="SAM" id="MobiDB-lite"/>
    </source>
</evidence>
<feature type="region of interest" description="Disordered" evidence="1">
    <location>
        <begin position="1"/>
        <end position="68"/>
    </location>
</feature>
<dbReference type="EMBL" id="BMCG01000002">
    <property type="protein sequence ID" value="GGC04733.1"/>
    <property type="molecule type" value="Genomic_DNA"/>
</dbReference>
<reference evidence="2" key="1">
    <citation type="journal article" date="2014" name="Int. J. Syst. Evol. Microbiol.">
        <title>Complete genome sequence of Corynebacterium casei LMG S-19264T (=DSM 44701T), isolated from a smear-ripened cheese.</title>
        <authorList>
            <consortium name="US DOE Joint Genome Institute (JGI-PGF)"/>
            <person name="Walter F."/>
            <person name="Albersmeier A."/>
            <person name="Kalinowski J."/>
            <person name="Ruckert C."/>
        </authorList>
    </citation>
    <scope>NUCLEOTIDE SEQUENCE</scope>
    <source>
        <strain evidence="2">CCM 7086</strain>
    </source>
</reference>
<gene>
    <name evidence="2" type="ORF">GCM10007205_12470</name>
</gene>
<sequence length="68" mass="7442">MIAHHPSLQAGTHPMSSGRTWQLHKAPVPQPVEDPLPDEQPVPQDEPVPSPHPEIPAAGSHARPDRRQ</sequence>
<dbReference type="RefSeq" id="WP_188395477.1">
    <property type="nucleotide sequence ID" value="NZ_BMCG01000002.1"/>
</dbReference>
<proteinExistence type="predicted"/>
<dbReference type="AlphaFoldDB" id="A0A8J2UK31"/>
<evidence type="ECO:0000313" key="2">
    <source>
        <dbReference type="EMBL" id="GGC04733.1"/>
    </source>
</evidence>